<feature type="transmembrane region" description="Helical" evidence="6">
    <location>
        <begin position="16"/>
        <end position="37"/>
    </location>
</feature>
<accession>A0ABM0JTR7</accession>
<organism evidence="8 9">
    <name type="scientific">Aplysia californica</name>
    <name type="common">California sea hare</name>
    <dbReference type="NCBI Taxonomy" id="6500"/>
    <lineage>
        <taxon>Eukaryota</taxon>
        <taxon>Metazoa</taxon>
        <taxon>Spiralia</taxon>
        <taxon>Lophotrochozoa</taxon>
        <taxon>Mollusca</taxon>
        <taxon>Gastropoda</taxon>
        <taxon>Heterobranchia</taxon>
        <taxon>Euthyneura</taxon>
        <taxon>Tectipleura</taxon>
        <taxon>Aplysiida</taxon>
        <taxon>Aplysioidea</taxon>
        <taxon>Aplysiidae</taxon>
        <taxon>Aplysia</taxon>
    </lineage>
</organism>
<keyword evidence="8" id="KW-1185">Reference proteome</keyword>
<comment type="subcellular location">
    <subcellularLocation>
        <location evidence="1">Membrane</location>
    </subcellularLocation>
</comment>
<proteinExistence type="predicted"/>
<dbReference type="Proteomes" id="UP000694888">
    <property type="component" value="Unplaced"/>
</dbReference>
<feature type="transmembrane region" description="Helical" evidence="6">
    <location>
        <begin position="125"/>
        <end position="149"/>
    </location>
</feature>
<evidence type="ECO:0000256" key="4">
    <source>
        <dbReference type="ARBA" id="ARBA00023136"/>
    </source>
</evidence>
<keyword evidence="2 6" id="KW-0812">Transmembrane</keyword>
<sequence length="383" mass="42128">MAGTIDFEAKHTAYKVLYVTFIIAILAANIALLIKFLRKGRILLSQRKFLVMTLAGGDIFMALFPLVVAARTVFEEYFSFSCSTLFTAAVYWKYYLPFVYGLGLVFLCAELRFRRHLRSMITSPYVASILIAAVLWIFGLILILPLAMAGFDTLRCSFDSSMTIERLRALILFGMILPPVSAVIFAIAINCKKIKAVPEYYDVPSAQGTVISTAALPESQGTLQQQHYFGQFQSQYNQGLAPSSQPSSHSVQPITNVSGQLQSVAYPAYPPNSQKSFPPSQAVMPASTGSPESASDEEYSEKAVRQEQRALLAVSILNVILTLPLAIFTIPAASFALGYQGAKIPDGLDALSAEVLGELFLWMLYLRSILTPLVWMWGDPKVA</sequence>
<keyword evidence="4 6" id="KW-0472">Membrane</keyword>
<dbReference type="GeneID" id="101860663"/>
<feature type="transmembrane region" description="Helical" evidence="6">
    <location>
        <begin position="169"/>
        <end position="189"/>
    </location>
</feature>
<feature type="transmembrane region" description="Helical" evidence="6">
    <location>
        <begin position="94"/>
        <end position="113"/>
    </location>
</feature>
<feature type="transmembrane region" description="Helical" evidence="6">
    <location>
        <begin position="359"/>
        <end position="378"/>
    </location>
</feature>
<dbReference type="Gene3D" id="1.20.1070.10">
    <property type="entry name" value="Rhodopsin 7-helix transmembrane proteins"/>
    <property type="match status" value="1"/>
</dbReference>
<name>A0ABM0JTR7_APLCA</name>
<gene>
    <name evidence="9" type="primary">LOC101860663</name>
</gene>
<evidence type="ECO:0000256" key="1">
    <source>
        <dbReference type="ARBA" id="ARBA00004370"/>
    </source>
</evidence>
<dbReference type="InterPro" id="IPR017452">
    <property type="entry name" value="GPCR_Rhodpsn_7TM"/>
</dbReference>
<feature type="transmembrane region" description="Helical" evidence="6">
    <location>
        <begin position="49"/>
        <end position="74"/>
    </location>
</feature>
<dbReference type="SUPFAM" id="SSF81321">
    <property type="entry name" value="Family A G protein-coupled receptor-like"/>
    <property type="match status" value="1"/>
</dbReference>
<evidence type="ECO:0000256" key="6">
    <source>
        <dbReference type="SAM" id="Phobius"/>
    </source>
</evidence>
<dbReference type="RefSeq" id="XP_005101300.1">
    <property type="nucleotide sequence ID" value="XM_005101243.3"/>
</dbReference>
<dbReference type="PROSITE" id="PS50262">
    <property type="entry name" value="G_PROTEIN_RECEP_F1_2"/>
    <property type="match status" value="1"/>
</dbReference>
<evidence type="ECO:0000313" key="8">
    <source>
        <dbReference type="Proteomes" id="UP000694888"/>
    </source>
</evidence>
<keyword evidence="3 6" id="KW-1133">Transmembrane helix</keyword>
<feature type="region of interest" description="Disordered" evidence="5">
    <location>
        <begin position="273"/>
        <end position="298"/>
    </location>
</feature>
<evidence type="ECO:0000256" key="3">
    <source>
        <dbReference type="ARBA" id="ARBA00022989"/>
    </source>
</evidence>
<protein>
    <submittedName>
        <fullName evidence="9">Uncharacterized protein LOC101860663</fullName>
    </submittedName>
</protein>
<evidence type="ECO:0000256" key="2">
    <source>
        <dbReference type="ARBA" id="ARBA00022692"/>
    </source>
</evidence>
<evidence type="ECO:0000313" key="9">
    <source>
        <dbReference type="RefSeq" id="XP_005101300.1"/>
    </source>
</evidence>
<evidence type="ECO:0000259" key="7">
    <source>
        <dbReference type="PROSITE" id="PS50262"/>
    </source>
</evidence>
<reference evidence="9" key="1">
    <citation type="submission" date="2025-08" db="UniProtKB">
        <authorList>
            <consortium name="RefSeq"/>
        </authorList>
    </citation>
    <scope>IDENTIFICATION</scope>
</reference>
<evidence type="ECO:0000256" key="5">
    <source>
        <dbReference type="SAM" id="MobiDB-lite"/>
    </source>
</evidence>
<feature type="domain" description="G-protein coupled receptors family 1 profile" evidence="7">
    <location>
        <begin position="28"/>
        <end position="375"/>
    </location>
</feature>
<feature type="transmembrane region" description="Helical" evidence="6">
    <location>
        <begin position="310"/>
        <end position="339"/>
    </location>
</feature>